<keyword evidence="2" id="KW-1185">Reference proteome</keyword>
<comment type="caution">
    <text evidence="1">The sequence shown here is derived from an EMBL/GenBank/DDBJ whole genome shotgun (WGS) entry which is preliminary data.</text>
</comment>
<reference evidence="1" key="1">
    <citation type="submission" date="2023-03" db="EMBL/GenBank/DDBJ databases">
        <title>Massive genome expansion in bonnet fungi (Mycena s.s.) driven by repeated elements and novel gene families across ecological guilds.</title>
        <authorList>
            <consortium name="Lawrence Berkeley National Laboratory"/>
            <person name="Harder C.B."/>
            <person name="Miyauchi S."/>
            <person name="Viragh M."/>
            <person name="Kuo A."/>
            <person name="Thoen E."/>
            <person name="Andreopoulos B."/>
            <person name="Lu D."/>
            <person name="Skrede I."/>
            <person name="Drula E."/>
            <person name="Henrissat B."/>
            <person name="Morin E."/>
            <person name="Kohler A."/>
            <person name="Barry K."/>
            <person name="LaButti K."/>
            <person name="Morin E."/>
            <person name="Salamov A."/>
            <person name="Lipzen A."/>
            <person name="Mereny Z."/>
            <person name="Hegedus B."/>
            <person name="Baldrian P."/>
            <person name="Stursova M."/>
            <person name="Weitz H."/>
            <person name="Taylor A."/>
            <person name="Grigoriev I.V."/>
            <person name="Nagy L.G."/>
            <person name="Martin F."/>
            <person name="Kauserud H."/>
        </authorList>
    </citation>
    <scope>NUCLEOTIDE SEQUENCE</scope>
    <source>
        <strain evidence="1">CBHHK002</strain>
    </source>
</reference>
<dbReference type="AlphaFoldDB" id="A0AAD7EH65"/>
<accession>A0AAD7EH65</accession>
<gene>
    <name evidence="1" type="ORF">DFH08DRAFT_347295</name>
</gene>
<name>A0AAD7EH65_9AGAR</name>
<dbReference type="Proteomes" id="UP001218218">
    <property type="component" value="Unassembled WGS sequence"/>
</dbReference>
<evidence type="ECO:0000313" key="2">
    <source>
        <dbReference type="Proteomes" id="UP001218218"/>
    </source>
</evidence>
<proteinExistence type="predicted"/>
<evidence type="ECO:0000313" key="1">
    <source>
        <dbReference type="EMBL" id="KAJ7323975.1"/>
    </source>
</evidence>
<organism evidence="1 2">
    <name type="scientific">Mycena albidolilacea</name>
    <dbReference type="NCBI Taxonomy" id="1033008"/>
    <lineage>
        <taxon>Eukaryota</taxon>
        <taxon>Fungi</taxon>
        <taxon>Dikarya</taxon>
        <taxon>Basidiomycota</taxon>
        <taxon>Agaricomycotina</taxon>
        <taxon>Agaricomycetes</taxon>
        <taxon>Agaricomycetidae</taxon>
        <taxon>Agaricales</taxon>
        <taxon>Marasmiineae</taxon>
        <taxon>Mycenaceae</taxon>
        <taxon>Mycena</taxon>
    </lineage>
</organism>
<sequence length="202" mass="23179">MSWLTVLPEDRFTTRLCDEIALCRSLLDQFHTKIKAYESFVSRIWMVASEEKELAPWRYQISECRAALHDLLGPISILQLHDTGEQLRRVGSQVQYVGSRIDNVHTEVRALGVLIENYLSNGITHMESEIRGVAADVQTVQQAVHKTLPRNISDPFFYVRNPLGERIPIPLSAYHIFDDLDRILGAYCHRPETGSRYVERGD</sequence>
<protein>
    <submittedName>
        <fullName evidence="1">Uncharacterized protein</fullName>
    </submittedName>
</protein>
<dbReference type="EMBL" id="JARIHO010000045">
    <property type="protein sequence ID" value="KAJ7323975.1"/>
    <property type="molecule type" value="Genomic_DNA"/>
</dbReference>